<protein>
    <submittedName>
        <fullName evidence="1">Uncharacterized protein</fullName>
    </submittedName>
</protein>
<proteinExistence type="predicted"/>
<evidence type="ECO:0000313" key="2">
    <source>
        <dbReference type="Proteomes" id="UP000182345"/>
    </source>
</evidence>
<organism evidence="1 2">
    <name type="scientific">Candidatus Collierbacteria bacterium CG1_02_44_10</name>
    <dbReference type="NCBI Taxonomy" id="1805087"/>
    <lineage>
        <taxon>Bacteria</taxon>
        <taxon>Candidatus Collieribacteriota</taxon>
    </lineage>
</organism>
<accession>A0A1J4RX42</accession>
<comment type="caution">
    <text evidence="1">The sequence shown here is derived from an EMBL/GenBank/DDBJ whole genome shotgun (WGS) entry which is preliminary data.</text>
</comment>
<reference evidence="1 2" key="1">
    <citation type="journal article" date="2016" name="Environ. Microbiol.">
        <title>Genomic resolution of a cold subsurface aquifer community provides metabolic insights for novel microbes adapted to high CO concentrations.</title>
        <authorList>
            <person name="Probst A.J."/>
            <person name="Castelle C.J."/>
            <person name="Singh A."/>
            <person name="Brown C.T."/>
            <person name="Anantharaman K."/>
            <person name="Sharon I."/>
            <person name="Hug L.A."/>
            <person name="Burstein D."/>
            <person name="Emerson J.B."/>
            <person name="Thomas B.C."/>
            <person name="Banfield J.F."/>
        </authorList>
    </citation>
    <scope>NUCLEOTIDE SEQUENCE [LARGE SCALE GENOMIC DNA]</scope>
    <source>
        <strain evidence="1">CG1_02_44_10</strain>
    </source>
</reference>
<evidence type="ECO:0000313" key="1">
    <source>
        <dbReference type="EMBL" id="OIN90964.1"/>
    </source>
</evidence>
<dbReference type="EMBL" id="MNUK01000056">
    <property type="protein sequence ID" value="OIN90964.1"/>
    <property type="molecule type" value="Genomic_DNA"/>
</dbReference>
<sequence>MSGKEMHGKLNLEEVGRYFENKGYKVQKLEQLWRHVTGQVKFENEKLFLKLASTKEIGERTRNEKSFNESANSIWKKYIKTFQSPKVFKEAYKWTEKNDKEFAPVLASRIMGGYFDAERDGVTSVELNREMEERLYGGVM</sequence>
<name>A0A1J4RX42_9BACT</name>
<gene>
    <name evidence="1" type="ORF">AUJ42_02465</name>
</gene>
<dbReference type="Proteomes" id="UP000182345">
    <property type="component" value="Unassembled WGS sequence"/>
</dbReference>
<dbReference type="AlphaFoldDB" id="A0A1J4RX42"/>